<keyword evidence="2" id="KW-0805">Transcription regulation</keyword>
<comment type="caution">
    <text evidence="8">The sequence shown here is derived from an EMBL/GenBank/DDBJ whole genome shotgun (WGS) entry which is preliminary data.</text>
</comment>
<comment type="subcellular location">
    <subcellularLocation>
        <location evidence="1">Nucleus</location>
    </subcellularLocation>
</comment>
<evidence type="ECO:0000256" key="6">
    <source>
        <dbReference type="SAM" id="MobiDB-lite"/>
    </source>
</evidence>
<dbReference type="InterPro" id="IPR052207">
    <property type="entry name" value="Max-like/E-box_TFs"/>
</dbReference>
<feature type="domain" description="BHLH" evidence="7">
    <location>
        <begin position="445"/>
        <end position="496"/>
    </location>
</feature>
<evidence type="ECO:0000256" key="5">
    <source>
        <dbReference type="ARBA" id="ARBA00023242"/>
    </source>
</evidence>
<evidence type="ECO:0000313" key="8">
    <source>
        <dbReference type="EMBL" id="KAG7285294.1"/>
    </source>
</evidence>
<dbReference type="AlphaFoldDB" id="A0AAD4EQ99"/>
<keyword evidence="5" id="KW-0539">Nucleus</keyword>
<keyword evidence="3" id="KW-0238">DNA-binding</keyword>
<dbReference type="SUPFAM" id="SSF47459">
    <property type="entry name" value="HLH, helix-loop-helix DNA-binding domain"/>
    <property type="match status" value="1"/>
</dbReference>
<proteinExistence type="predicted"/>
<feature type="compositionally biased region" description="Polar residues" evidence="6">
    <location>
        <begin position="290"/>
        <end position="305"/>
    </location>
</feature>
<feature type="compositionally biased region" description="Low complexity" evidence="6">
    <location>
        <begin position="402"/>
        <end position="434"/>
    </location>
</feature>
<evidence type="ECO:0000256" key="2">
    <source>
        <dbReference type="ARBA" id="ARBA00023015"/>
    </source>
</evidence>
<feature type="compositionally biased region" description="Low complexity" evidence="6">
    <location>
        <begin position="324"/>
        <end position="335"/>
    </location>
</feature>
<feature type="compositionally biased region" description="Basic and acidic residues" evidence="6">
    <location>
        <begin position="441"/>
        <end position="457"/>
    </location>
</feature>
<dbReference type="Proteomes" id="UP001197093">
    <property type="component" value="Unassembled WGS sequence"/>
</dbReference>
<sequence>MEPSQLGLGQQPMDPEEPPVPSGNELLDYDERQLLSKFFNTVNANGYPKVTKGLGGLFTEDWRLPPSLIGHNVSYGNAADAMEAMGSMDMEAMDNMFAGLQPSNLMMPASGNEDMGYHGFDFSYGDVHSQAGVFGNSSASSHRAMSQSGMSFNQAQANPTLNSRHPMAAARHQPAMPPVTYANQLPSNQYSTAQFSPDHFPSGQFSSNHFPPDQLSSRRLSSSQNPSVPLNGMPFITPTAGGQLSSGQPSSAQTSPVGPNGMPFQHPASRPYNRRPHPALNEVQFGSDPGFNSKSFVPQSQSETSDAMMRDQIATLSCLERTDSAAPTRAPSPTAWAPPQPPDAARRKSSIPLDQLGQIPYAPATSNDPTHDGAYPAMKRRRSSKTGEVKVGDDPNQTGLSAAPPAQTAAPARAAGLAANSAPRSRNRNGAGARRTPRTNLSEDQKRNNHIASEQKRRNVIKEGYPMRNALVPGLNVGGYSKSIALNLTADWIQGLVTGNEKLREAVLLNGGTLGGGGAVAVA</sequence>
<evidence type="ECO:0000256" key="3">
    <source>
        <dbReference type="ARBA" id="ARBA00023125"/>
    </source>
</evidence>
<dbReference type="PANTHER" id="PTHR15741">
    <property type="entry name" value="BASIC HELIX-LOOP-HELIX ZIP TRANSCRIPTION FACTOR"/>
    <property type="match status" value="1"/>
</dbReference>
<dbReference type="GO" id="GO:0000978">
    <property type="term" value="F:RNA polymerase II cis-regulatory region sequence-specific DNA binding"/>
    <property type="evidence" value="ECO:0007669"/>
    <property type="project" value="TreeGrafter"/>
</dbReference>
<keyword evidence="9" id="KW-1185">Reference proteome</keyword>
<dbReference type="PROSITE" id="PS50888">
    <property type="entry name" value="BHLH"/>
    <property type="match status" value="1"/>
</dbReference>
<gene>
    <name evidence="8" type="ORF">NEMBOFW57_009916</name>
</gene>
<organism evidence="8 9">
    <name type="scientific">Staphylotrichum longicolle</name>
    <dbReference type="NCBI Taxonomy" id="669026"/>
    <lineage>
        <taxon>Eukaryota</taxon>
        <taxon>Fungi</taxon>
        <taxon>Dikarya</taxon>
        <taxon>Ascomycota</taxon>
        <taxon>Pezizomycotina</taxon>
        <taxon>Sordariomycetes</taxon>
        <taxon>Sordariomycetidae</taxon>
        <taxon>Sordariales</taxon>
        <taxon>Chaetomiaceae</taxon>
        <taxon>Staphylotrichum</taxon>
    </lineage>
</organism>
<accession>A0AAD4EQ99</accession>
<feature type="region of interest" description="Disordered" evidence="6">
    <location>
        <begin position="1"/>
        <end position="25"/>
    </location>
</feature>
<dbReference type="InterPro" id="IPR011598">
    <property type="entry name" value="bHLH_dom"/>
</dbReference>
<name>A0AAD4EQ99_9PEZI</name>
<feature type="compositionally biased region" description="Low complexity" evidence="6">
    <location>
        <begin position="214"/>
        <end position="224"/>
    </location>
</feature>
<dbReference type="GO" id="GO:0046983">
    <property type="term" value="F:protein dimerization activity"/>
    <property type="evidence" value="ECO:0007669"/>
    <property type="project" value="InterPro"/>
</dbReference>
<dbReference type="GO" id="GO:0000981">
    <property type="term" value="F:DNA-binding transcription factor activity, RNA polymerase II-specific"/>
    <property type="evidence" value="ECO:0007669"/>
    <property type="project" value="TreeGrafter"/>
</dbReference>
<evidence type="ECO:0000313" key="9">
    <source>
        <dbReference type="Proteomes" id="UP001197093"/>
    </source>
</evidence>
<dbReference type="GO" id="GO:0005634">
    <property type="term" value="C:nucleus"/>
    <property type="evidence" value="ECO:0007669"/>
    <property type="project" value="UniProtKB-SubCell"/>
</dbReference>
<evidence type="ECO:0000256" key="4">
    <source>
        <dbReference type="ARBA" id="ARBA00023163"/>
    </source>
</evidence>
<feature type="compositionally biased region" description="Polar residues" evidence="6">
    <location>
        <begin position="240"/>
        <end position="257"/>
    </location>
</feature>
<keyword evidence="4" id="KW-0804">Transcription</keyword>
<dbReference type="EMBL" id="JAHCVI010000005">
    <property type="protein sequence ID" value="KAG7285294.1"/>
    <property type="molecule type" value="Genomic_DNA"/>
</dbReference>
<evidence type="ECO:0000256" key="1">
    <source>
        <dbReference type="ARBA" id="ARBA00004123"/>
    </source>
</evidence>
<feature type="region of interest" description="Disordered" evidence="6">
    <location>
        <begin position="322"/>
        <end position="457"/>
    </location>
</feature>
<protein>
    <recommendedName>
        <fullName evidence="7">BHLH domain-containing protein</fullName>
    </recommendedName>
</protein>
<feature type="region of interest" description="Disordered" evidence="6">
    <location>
        <begin position="189"/>
        <end position="306"/>
    </location>
</feature>
<dbReference type="Gene3D" id="4.10.280.10">
    <property type="entry name" value="Helix-loop-helix DNA-binding domain"/>
    <property type="match status" value="1"/>
</dbReference>
<evidence type="ECO:0000259" key="7">
    <source>
        <dbReference type="PROSITE" id="PS50888"/>
    </source>
</evidence>
<dbReference type="PANTHER" id="PTHR15741:SF27">
    <property type="entry name" value="TRANSCRIPTION FACTOR AP-4"/>
    <property type="match status" value="1"/>
</dbReference>
<dbReference type="InterPro" id="IPR036638">
    <property type="entry name" value="HLH_DNA-bd_sf"/>
</dbReference>
<reference evidence="8" key="1">
    <citation type="submission" date="2023-02" db="EMBL/GenBank/DDBJ databases">
        <authorList>
            <person name="Palmer J.M."/>
        </authorList>
    </citation>
    <scope>NUCLEOTIDE SEQUENCE</scope>
    <source>
        <strain evidence="8">FW57</strain>
    </source>
</reference>